<keyword evidence="3 9" id="KW-0347">Helicase</keyword>
<dbReference type="GO" id="GO:0005524">
    <property type="term" value="F:ATP binding"/>
    <property type="evidence" value="ECO:0007669"/>
    <property type="project" value="UniProtKB-UniRule"/>
</dbReference>
<feature type="region of interest" description="Disordered" evidence="10">
    <location>
        <begin position="1"/>
        <end position="20"/>
    </location>
</feature>
<dbReference type="AlphaFoldDB" id="K7QWR1"/>
<dbReference type="Pfam" id="PF13361">
    <property type="entry name" value="UvrD_C"/>
    <property type="match status" value="2"/>
</dbReference>
<evidence type="ECO:0000256" key="8">
    <source>
        <dbReference type="ARBA" id="ARBA00048988"/>
    </source>
</evidence>
<feature type="domain" description="UvrD-like helicase C-terminal" evidence="12">
    <location>
        <begin position="417"/>
        <end position="695"/>
    </location>
</feature>
<evidence type="ECO:0000256" key="6">
    <source>
        <dbReference type="ARBA" id="ARBA00034617"/>
    </source>
</evidence>
<keyword evidence="13" id="KW-0269">Exonuclease</keyword>
<keyword evidence="13" id="KW-0540">Nuclease</keyword>
<evidence type="ECO:0000259" key="12">
    <source>
        <dbReference type="PROSITE" id="PS51217"/>
    </source>
</evidence>
<comment type="catalytic activity">
    <reaction evidence="6">
        <text>Couples ATP hydrolysis with the unwinding of duplex DNA by translocating in the 3'-5' direction.</text>
        <dbReference type="EC" id="5.6.2.4"/>
    </reaction>
</comment>
<evidence type="ECO:0000256" key="9">
    <source>
        <dbReference type="PROSITE-ProRule" id="PRU00560"/>
    </source>
</evidence>
<keyword evidence="14" id="KW-1185">Reference proteome</keyword>
<dbReference type="Gene3D" id="1.10.486.10">
    <property type="entry name" value="PCRA, domain 4"/>
    <property type="match status" value="1"/>
</dbReference>
<evidence type="ECO:0000256" key="5">
    <source>
        <dbReference type="ARBA" id="ARBA00023235"/>
    </source>
</evidence>
<evidence type="ECO:0000256" key="2">
    <source>
        <dbReference type="ARBA" id="ARBA00022801"/>
    </source>
</evidence>
<evidence type="ECO:0000256" key="3">
    <source>
        <dbReference type="ARBA" id="ARBA00022806"/>
    </source>
</evidence>
<dbReference type="RefSeq" id="WP_015065253.1">
    <property type="nucleotide sequence ID" value="NC_019387.1"/>
</dbReference>
<keyword evidence="1 9" id="KW-0547">Nucleotide-binding</keyword>
<proteinExistence type="predicted"/>
<dbReference type="GO" id="GO:0033202">
    <property type="term" value="C:DNA helicase complex"/>
    <property type="evidence" value="ECO:0007669"/>
    <property type="project" value="TreeGrafter"/>
</dbReference>
<evidence type="ECO:0000313" key="14">
    <source>
        <dbReference type="Proteomes" id="UP000000211"/>
    </source>
</evidence>
<sequence>MSLNPRQKQAVEHDGPVAVEAGAGTGKTHLMAHRYLWLVERKGFSPLEIVAVTFTEKAARELRARVRRVLEGQVAPERVYEVEAAPIGTLHSLAARICREYPEEAGVHPSFRVLDEVESTLWLSEHLDEAMEEGVPPELARLLPPRLLEEALLALLRQPLEAEKAFRALEGRFAQGWESLEGEFREARFRWAEKVRLLADEGARALAQLRSAHHPSALANLYRACDLLLQAADLAPDHPLEARERLERIRHLRPPRFDELKNFLRELKEKAQRAARFLPELDSGDHFLWEHRGLLEQAFLGVRGALQERKRRDGVLDFADLEVHALRALDHPHVLEAYQARWKAFLVDEHQDTNPTQGEILRRLFGEALATVVGDRKQAIYGFRYADHRVFAQLLEEVRAKPNGRTVQLEENYRTQAPLLEAVDRLAAKFLGPLHQPLRPTRPAWSSPEPCLRYLRFEQGYDTKRLREAEARRVAQEVQALLDRGLPNGPVRPREVALLARTWNALEPFIQALEALGIPTLPGGGGSLLDTPEARDGLALLAFLADPKDDLALLTLLRSPYFAVPDALLHRVAEIRGDRSWWEALRSNEALSRPREVLESLLQDRHRLLPSFLLQEADLATGYTAVLAHLPGAERRLADHGAFLDLVRALEARGEGLAGAVSRLKTLVLRGLEVPRPPLGGLDAVQIMSVHAAKGLEWRVVFLVAMDRPPWAPEPPVLFHPDQGLALRWKGVQPAHPRRKDSRQGLYAELLHEGLRAQGEEEARLLYVALTRAKDVLILSQTGFPRKKQMPENGFFPKVPSFAIFLEEGWETIKSFPAVTCEEADPGSFLV</sequence>
<protein>
    <recommendedName>
        <fullName evidence="7">DNA 3'-5' helicase</fullName>
        <ecNumber evidence="7">5.6.2.4</ecNumber>
    </recommendedName>
</protein>
<dbReference type="InterPro" id="IPR027417">
    <property type="entry name" value="P-loop_NTPase"/>
</dbReference>
<dbReference type="EMBL" id="CP003250">
    <property type="protein sequence ID" value="AFV77256.1"/>
    <property type="molecule type" value="Genomic_DNA"/>
</dbReference>
<evidence type="ECO:0000256" key="7">
    <source>
        <dbReference type="ARBA" id="ARBA00034808"/>
    </source>
</evidence>
<keyword evidence="4 9" id="KW-0067">ATP-binding</keyword>
<keyword evidence="2 9" id="KW-0378">Hydrolase</keyword>
<keyword evidence="5" id="KW-0413">Isomerase</keyword>
<dbReference type="InterPro" id="IPR014016">
    <property type="entry name" value="UvrD-like_ATP-bd"/>
</dbReference>
<dbReference type="PANTHER" id="PTHR11070">
    <property type="entry name" value="UVRD / RECB / PCRA DNA HELICASE FAMILY MEMBER"/>
    <property type="match status" value="1"/>
</dbReference>
<dbReference type="GO" id="GO:0016887">
    <property type="term" value="F:ATP hydrolysis activity"/>
    <property type="evidence" value="ECO:0007669"/>
    <property type="project" value="RHEA"/>
</dbReference>
<comment type="catalytic activity">
    <reaction evidence="8">
        <text>ATP + H2O = ADP + phosphate + H(+)</text>
        <dbReference type="Rhea" id="RHEA:13065"/>
        <dbReference type="ChEBI" id="CHEBI:15377"/>
        <dbReference type="ChEBI" id="CHEBI:15378"/>
        <dbReference type="ChEBI" id="CHEBI:30616"/>
        <dbReference type="ChEBI" id="CHEBI:43474"/>
        <dbReference type="ChEBI" id="CHEBI:456216"/>
        <dbReference type="EC" id="5.6.2.4"/>
    </reaction>
</comment>
<feature type="binding site" evidence="9">
    <location>
        <begin position="21"/>
        <end position="28"/>
    </location>
    <ligand>
        <name>ATP</name>
        <dbReference type="ChEBI" id="CHEBI:30616"/>
    </ligand>
</feature>
<dbReference type="GO" id="GO:0004527">
    <property type="term" value="F:exonuclease activity"/>
    <property type="evidence" value="ECO:0007669"/>
    <property type="project" value="UniProtKB-KW"/>
</dbReference>
<dbReference type="HOGENOM" id="CLU_001114_1_0_0"/>
<dbReference type="PATRIC" id="fig|751945.3.peg.2208"/>
<name>K7QWR1_THEOS</name>
<dbReference type="PANTHER" id="PTHR11070:SF2">
    <property type="entry name" value="ATP-DEPENDENT DNA HELICASE SRS2"/>
    <property type="match status" value="1"/>
</dbReference>
<reference evidence="13 14" key="1">
    <citation type="journal article" date="2013" name="Genome Announc.">
        <title>Whole Genome Sequencing of Thermus oshimai JL-2 and Thermus thermophilus JL-18, Incomplete Denitrifiers from the United States Great Basin.</title>
        <authorList>
            <person name="Murugapiran S.K."/>
            <person name="Huntemann M."/>
            <person name="Wei C.L."/>
            <person name="Han J."/>
            <person name="Detter J.C."/>
            <person name="Han C.S."/>
            <person name="Erkkila T.H."/>
            <person name="Teshima H."/>
            <person name="Chen A."/>
            <person name="Kyrpides N."/>
            <person name="Mavrommatis K."/>
            <person name="Markowitz V."/>
            <person name="Szeto E."/>
            <person name="Ivanova N."/>
            <person name="Pagani I."/>
            <person name="Lam J."/>
            <person name="McDonald A.I."/>
            <person name="Dodsworth J.A."/>
            <person name="Pati A."/>
            <person name="Goodwin L."/>
            <person name="Peters L."/>
            <person name="Pitluck S."/>
            <person name="Woyke T."/>
            <person name="Hedlund B.P."/>
        </authorList>
    </citation>
    <scope>NUCLEOTIDE SEQUENCE</scope>
    <source>
        <strain evidence="13 14">JL-2</strain>
        <plasmid evidence="13">pTHEOS01</plasmid>
    </source>
</reference>
<gene>
    <name evidence="13" type="ORF">Theos_2267</name>
</gene>
<dbReference type="EC" id="5.6.2.4" evidence="7"/>
<dbReference type="PROSITE" id="PS51217">
    <property type="entry name" value="UVRD_HELICASE_CTER"/>
    <property type="match status" value="1"/>
</dbReference>
<accession>K7QWR1</accession>
<dbReference type="PROSITE" id="PS51198">
    <property type="entry name" value="UVRD_HELICASE_ATP_BIND"/>
    <property type="match status" value="1"/>
</dbReference>
<geneLocation type="plasmid" evidence="13 14">
    <name>pTHEOS01</name>
</geneLocation>
<dbReference type="Pfam" id="PF00580">
    <property type="entry name" value="UvrD-helicase"/>
    <property type="match status" value="1"/>
</dbReference>
<dbReference type="KEGG" id="tos:Theos_2267"/>
<dbReference type="InterPro" id="IPR000212">
    <property type="entry name" value="DNA_helicase_UvrD/REP"/>
</dbReference>
<dbReference type="GO" id="GO:0000725">
    <property type="term" value="P:recombinational repair"/>
    <property type="evidence" value="ECO:0007669"/>
    <property type="project" value="TreeGrafter"/>
</dbReference>
<evidence type="ECO:0000256" key="4">
    <source>
        <dbReference type="ARBA" id="ARBA00022840"/>
    </source>
</evidence>
<feature type="domain" description="UvrD-like helicase ATP-binding" evidence="11">
    <location>
        <begin position="1"/>
        <end position="416"/>
    </location>
</feature>
<dbReference type="SUPFAM" id="SSF52540">
    <property type="entry name" value="P-loop containing nucleoside triphosphate hydrolases"/>
    <property type="match status" value="1"/>
</dbReference>
<evidence type="ECO:0000256" key="10">
    <source>
        <dbReference type="SAM" id="MobiDB-lite"/>
    </source>
</evidence>
<dbReference type="Proteomes" id="UP000000211">
    <property type="component" value="Plasmid pTHEOS01"/>
</dbReference>
<evidence type="ECO:0000259" key="11">
    <source>
        <dbReference type="PROSITE" id="PS51198"/>
    </source>
</evidence>
<dbReference type="GO" id="GO:0003677">
    <property type="term" value="F:DNA binding"/>
    <property type="evidence" value="ECO:0007669"/>
    <property type="project" value="InterPro"/>
</dbReference>
<dbReference type="InterPro" id="IPR014017">
    <property type="entry name" value="DNA_helicase_UvrD-like_C"/>
</dbReference>
<dbReference type="OrthoDB" id="9810135at2"/>
<evidence type="ECO:0000313" key="13">
    <source>
        <dbReference type="EMBL" id="AFV77256.1"/>
    </source>
</evidence>
<evidence type="ECO:0000256" key="1">
    <source>
        <dbReference type="ARBA" id="ARBA00022741"/>
    </source>
</evidence>
<organism evidence="13 14">
    <name type="scientific">Thermus oshimai JL-2</name>
    <dbReference type="NCBI Taxonomy" id="751945"/>
    <lineage>
        <taxon>Bacteria</taxon>
        <taxon>Thermotogati</taxon>
        <taxon>Deinococcota</taxon>
        <taxon>Deinococci</taxon>
        <taxon>Thermales</taxon>
        <taxon>Thermaceae</taxon>
        <taxon>Thermus</taxon>
    </lineage>
</organism>
<dbReference type="Gene3D" id="3.40.50.300">
    <property type="entry name" value="P-loop containing nucleotide triphosphate hydrolases"/>
    <property type="match status" value="4"/>
</dbReference>
<dbReference type="GO" id="GO:0043138">
    <property type="term" value="F:3'-5' DNA helicase activity"/>
    <property type="evidence" value="ECO:0007669"/>
    <property type="project" value="UniProtKB-EC"/>
</dbReference>
<dbReference type="CDD" id="cd17932">
    <property type="entry name" value="DEXQc_UvrD"/>
    <property type="match status" value="1"/>
</dbReference>
<dbReference type="GO" id="GO:0005829">
    <property type="term" value="C:cytosol"/>
    <property type="evidence" value="ECO:0007669"/>
    <property type="project" value="TreeGrafter"/>
</dbReference>
<keyword evidence="13" id="KW-0614">Plasmid</keyword>